<dbReference type="Proteomes" id="UP000034086">
    <property type="component" value="Unassembled WGS sequence"/>
</dbReference>
<dbReference type="AlphaFoldDB" id="A0A0G1M7G7"/>
<dbReference type="NCBIfam" id="TIGR01550">
    <property type="entry name" value="DOC_P1"/>
    <property type="match status" value="1"/>
</dbReference>
<protein>
    <submittedName>
        <fullName evidence="2">Death-on-curing family protein</fullName>
    </submittedName>
</protein>
<organism evidence="2 3">
    <name type="scientific">Candidatus Woesebacteria bacterium GW2011_GWE1_45_18</name>
    <dbReference type="NCBI Taxonomy" id="1618598"/>
    <lineage>
        <taxon>Bacteria</taxon>
        <taxon>Candidatus Woeseibacteriota</taxon>
    </lineage>
</organism>
<dbReference type="InterPro" id="IPR003812">
    <property type="entry name" value="Fido"/>
</dbReference>
<dbReference type="InterPro" id="IPR036597">
    <property type="entry name" value="Fido-like_dom_sf"/>
</dbReference>
<accession>A0A0G1M7G7</accession>
<gene>
    <name evidence="2" type="ORF">UX03_C0001G0024</name>
</gene>
<dbReference type="Gene3D" id="1.20.120.1870">
    <property type="entry name" value="Fic/DOC protein, Fido domain"/>
    <property type="match status" value="1"/>
</dbReference>
<dbReference type="InterPro" id="IPR006440">
    <property type="entry name" value="Doc"/>
</dbReference>
<dbReference type="EMBL" id="LCKQ01000001">
    <property type="protein sequence ID" value="KKU04239.1"/>
    <property type="molecule type" value="Genomic_DNA"/>
</dbReference>
<dbReference type="GO" id="GO:0016301">
    <property type="term" value="F:kinase activity"/>
    <property type="evidence" value="ECO:0007669"/>
    <property type="project" value="InterPro"/>
</dbReference>
<dbReference type="InterPro" id="IPR053737">
    <property type="entry name" value="Type_II_TA_Toxin"/>
</dbReference>
<dbReference type="PANTHER" id="PTHR39426">
    <property type="entry name" value="HOMOLOGY TO DEATH-ON-CURING PROTEIN OF PHAGE P1"/>
    <property type="match status" value="1"/>
</dbReference>
<evidence type="ECO:0000313" key="2">
    <source>
        <dbReference type="EMBL" id="KKU04239.1"/>
    </source>
</evidence>
<sequence>MNWRYVDIGWVYLIHELIIKRAGTEAGIRDFTLLHSAVERPKATFQGRDLYPTAFDKGAALLQSVCLNHAFTDGNKRTAWASTHKFMWDNGYYLKAKRMEAADFMVWVDNSKPELPKISSWLKNHSKKIQ</sequence>
<proteinExistence type="predicted"/>
<dbReference type="PANTHER" id="PTHR39426:SF1">
    <property type="entry name" value="HOMOLOGY TO DEATH-ON-CURING PROTEIN OF PHAGE P1"/>
    <property type="match status" value="1"/>
</dbReference>
<evidence type="ECO:0000313" key="3">
    <source>
        <dbReference type="Proteomes" id="UP000034086"/>
    </source>
</evidence>
<feature type="domain" description="Fido" evidence="1">
    <location>
        <begin position="6"/>
        <end position="124"/>
    </location>
</feature>
<dbReference type="PATRIC" id="fig|1618598.3.peg.24"/>
<comment type="caution">
    <text evidence="2">The sequence shown here is derived from an EMBL/GenBank/DDBJ whole genome shotgun (WGS) entry which is preliminary data.</text>
</comment>
<dbReference type="Pfam" id="PF02661">
    <property type="entry name" value="Fic"/>
    <property type="match status" value="1"/>
</dbReference>
<reference evidence="2 3" key="1">
    <citation type="journal article" date="2015" name="Nature">
        <title>rRNA introns, odd ribosomes, and small enigmatic genomes across a large radiation of phyla.</title>
        <authorList>
            <person name="Brown C.T."/>
            <person name="Hug L.A."/>
            <person name="Thomas B.C."/>
            <person name="Sharon I."/>
            <person name="Castelle C.J."/>
            <person name="Singh A."/>
            <person name="Wilkins M.J."/>
            <person name="Williams K.H."/>
            <person name="Banfield J.F."/>
        </authorList>
    </citation>
    <scope>NUCLEOTIDE SEQUENCE [LARGE SCALE GENOMIC DNA]</scope>
</reference>
<name>A0A0G1M7G7_9BACT</name>
<evidence type="ECO:0000259" key="1">
    <source>
        <dbReference type="PROSITE" id="PS51459"/>
    </source>
</evidence>
<dbReference type="SUPFAM" id="SSF140931">
    <property type="entry name" value="Fic-like"/>
    <property type="match status" value="1"/>
</dbReference>
<dbReference type="PROSITE" id="PS51459">
    <property type="entry name" value="FIDO"/>
    <property type="match status" value="1"/>
</dbReference>